<accession>A0A1H8BGP5</accession>
<reference evidence="11 12" key="1">
    <citation type="submission" date="2016-10" db="EMBL/GenBank/DDBJ databases">
        <authorList>
            <person name="de Groot N.N."/>
        </authorList>
    </citation>
    <scope>NUCLEOTIDE SEQUENCE [LARGE SCALE GENOMIC DNA]</scope>
    <source>
        <strain evidence="11 12">CGMCC 1.5070</strain>
    </source>
</reference>
<proteinExistence type="inferred from homology"/>
<dbReference type="Proteomes" id="UP000199158">
    <property type="component" value="Unassembled WGS sequence"/>
</dbReference>
<dbReference type="InterPro" id="IPR038063">
    <property type="entry name" value="Transpep_catalytic_dom"/>
</dbReference>
<dbReference type="PANTHER" id="PTHR30582:SF24">
    <property type="entry name" value="L,D-TRANSPEPTIDASE ERFK_SRFK-RELATED"/>
    <property type="match status" value="1"/>
</dbReference>
<dbReference type="GO" id="GO:0016757">
    <property type="term" value="F:glycosyltransferase activity"/>
    <property type="evidence" value="ECO:0007669"/>
    <property type="project" value="UniProtKB-KW"/>
</dbReference>
<feature type="active site" description="Nucleophile" evidence="9">
    <location>
        <position position="152"/>
    </location>
</feature>
<keyword evidence="8 9" id="KW-0961">Cell wall biogenesis/degradation</keyword>
<evidence type="ECO:0000256" key="2">
    <source>
        <dbReference type="ARBA" id="ARBA00005992"/>
    </source>
</evidence>
<evidence type="ECO:0000256" key="1">
    <source>
        <dbReference type="ARBA" id="ARBA00004752"/>
    </source>
</evidence>
<dbReference type="SUPFAM" id="SSF47090">
    <property type="entry name" value="PGBD-like"/>
    <property type="match status" value="1"/>
</dbReference>
<evidence type="ECO:0000256" key="5">
    <source>
        <dbReference type="ARBA" id="ARBA00022801"/>
    </source>
</evidence>
<dbReference type="STRING" id="474960.SAMN05216180_1899"/>
<comment type="pathway">
    <text evidence="1 9">Cell wall biogenesis; peptidoglycan biosynthesis.</text>
</comment>
<dbReference type="Pfam" id="PF03734">
    <property type="entry name" value="YkuD"/>
    <property type="match status" value="1"/>
</dbReference>
<dbReference type="GO" id="GO:0008360">
    <property type="term" value="P:regulation of cell shape"/>
    <property type="evidence" value="ECO:0007669"/>
    <property type="project" value="UniProtKB-UniRule"/>
</dbReference>
<dbReference type="RefSeq" id="WP_092753903.1">
    <property type="nucleotide sequence ID" value="NZ_FOCG01000001.1"/>
</dbReference>
<keyword evidence="5" id="KW-0378">Hydrolase</keyword>
<evidence type="ECO:0000256" key="8">
    <source>
        <dbReference type="ARBA" id="ARBA00023316"/>
    </source>
</evidence>
<dbReference type="Pfam" id="PF01471">
    <property type="entry name" value="PG_binding_1"/>
    <property type="match status" value="1"/>
</dbReference>
<dbReference type="Gene3D" id="1.10.101.10">
    <property type="entry name" value="PGBD-like superfamily/PGBD"/>
    <property type="match status" value="1"/>
</dbReference>
<keyword evidence="7 9" id="KW-0573">Peptidoglycan synthesis</keyword>
<protein>
    <submittedName>
        <fullName evidence="11">Putative peptidoglycan binding domain-containing protein</fullName>
    </submittedName>
</protein>
<dbReference type="AlphaFoldDB" id="A0A1H8BGP5"/>
<dbReference type="InterPro" id="IPR050979">
    <property type="entry name" value="LD-transpeptidase"/>
</dbReference>
<evidence type="ECO:0000313" key="12">
    <source>
        <dbReference type="Proteomes" id="UP000199158"/>
    </source>
</evidence>
<dbReference type="PROSITE" id="PS52029">
    <property type="entry name" value="LD_TPASE"/>
    <property type="match status" value="1"/>
</dbReference>
<dbReference type="PANTHER" id="PTHR30582">
    <property type="entry name" value="L,D-TRANSPEPTIDASE"/>
    <property type="match status" value="1"/>
</dbReference>
<keyword evidence="6 9" id="KW-0133">Cell shape</keyword>
<feature type="active site" description="Proton donor/acceptor" evidence="9">
    <location>
        <position position="135"/>
    </location>
</feature>
<dbReference type="CDD" id="cd16913">
    <property type="entry name" value="YkuD_like"/>
    <property type="match status" value="1"/>
</dbReference>
<keyword evidence="4" id="KW-0808">Transferase</keyword>
<comment type="similarity">
    <text evidence="2">Belongs to the YkuD family.</text>
</comment>
<sequence>MFVIFTKRKIIKFALSLIIFTSIVLVATHGPWDQWVIHYQMPEPNPAVGNWHYQSIFGHFTPALEGYSILVDLDRQILILYESEKEIKSWPVSGGSKENPSPTGLWIVTDIGNWGQGFGGSWIALNVPWGKYGIHGTVNPWVVGNHNISHGCIRMKNQDVSELKKYISIGVLVYIKHDTAPFRVLMDGKVGSDVLELQVMLKQLGYYDGVPDGRFGTDTYKALRQFQIDEQIKADGTLGEHSWSLLEKRVSDLNSDYLLQ</sequence>
<dbReference type="InterPro" id="IPR002477">
    <property type="entry name" value="Peptidoglycan-bd-like"/>
</dbReference>
<name>A0A1H8BGP5_9FIRM</name>
<dbReference type="SUPFAM" id="SSF141523">
    <property type="entry name" value="L,D-transpeptidase catalytic domain-like"/>
    <property type="match status" value="1"/>
</dbReference>
<dbReference type="GO" id="GO:0018104">
    <property type="term" value="P:peptidoglycan-protein cross-linking"/>
    <property type="evidence" value="ECO:0007669"/>
    <property type="project" value="TreeGrafter"/>
</dbReference>
<dbReference type="UniPathway" id="UPA00219"/>
<dbReference type="EMBL" id="FOCG01000001">
    <property type="protein sequence ID" value="SEM82130.1"/>
    <property type="molecule type" value="Genomic_DNA"/>
</dbReference>
<dbReference type="Gene3D" id="2.40.440.10">
    <property type="entry name" value="L,D-transpeptidase catalytic domain-like"/>
    <property type="match status" value="1"/>
</dbReference>
<organism evidence="11 12">
    <name type="scientific">Hydrogenoanaerobacterium saccharovorans</name>
    <dbReference type="NCBI Taxonomy" id="474960"/>
    <lineage>
        <taxon>Bacteria</taxon>
        <taxon>Bacillati</taxon>
        <taxon>Bacillota</taxon>
        <taxon>Clostridia</taxon>
        <taxon>Eubacteriales</taxon>
        <taxon>Oscillospiraceae</taxon>
        <taxon>Hydrogenoanaerobacterium</taxon>
    </lineage>
</organism>
<evidence type="ECO:0000256" key="7">
    <source>
        <dbReference type="ARBA" id="ARBA00022984"/>
    </source>
</evidence>
<feature type="domain" description="L,D-TPase catalytic" evidence="10">
    <location>
        <begin position="67"/>
        <end position="176"/>
    </location>
</feature>
<dbReference type="InterPro" id="IPR036366">
    <property type="entry name" value="PGBDSf"/>
</dbReference>
<dbReference type="OrthoDB" id="9787225at2"/>
<keyword evidence="12" id="KW-1185">Reference proteome</keyword>
<keyword evidence="3" id="KW-0328">Glycosyltransferase</keyword>
<dbReference type="GO" id="GO:0071972">
    <property type="term" value="F:peptidoglycan L,D-transpeptidase activity"/>
    <property type="evidence" value="ECO:0007669"/>
    <property type="project" value="TreeGrafter"/>
</dbReference>
<dbReference type="GO" id="GO:0005576">
    <property type="term" value="C:extracellular region"/>
    <property type="evidence" value="ECO:0007669"/>
    <property type="project" value="TreeGrafter"/>
</dbReference>
<evidence type="ECO:0000259" key="10">
    <source>
        <dbReference type="PROSITE" id="PS52029"/>
    </source>
</evidence>
<dbReference type="InterPro" id="IPR036365">
    <property type="entry name" value="PGBD-like_sf"/>
</dbReference>
<evidence type="ECO:0000256" key="6">
    <source>
        <dbReference type="ARBA" id="ARBA00022960"/>
    </source>
</evidence>
<gene>
    <name evidence="11" type="ORF">SAMN05216180_1899</name>
</gene>
<dbReference type="InterPro" id="IPR005490">
    <property type="entry name" value="LD_TPept_cat_dom"/>
</dbReference>
<evidence type="ECO:0000256" key="9">
    <source>
        <dbReference type="PROSITE-ProRule" id="PRU01373"/>
    </source>
</evidence>
<evidence type="ECO:0000256" key="4">
    <source>
        <dbReference type="ARBA" id="ARBA00022679"/>
    </source>
</evidence>
<evidence type="ECO:0000313" key="11">
    <source>
        <dbReference type="EMBL" id="SEM82130.1"/>
    </source>
</evidence>
<evidence type="ECO:0000256" key="3">
    <source>
        <dbReference type="ARBA" id="ARBA00022676"/>
    </source>
</evidence>
<dbReference type="GO" id="GO:0071555">
    <property type="term" value="P:cell wall organization"/>
    <property type="evidence" value="ECO:0007669"/>
    <property type="project" value="UniProtKB-UniRule"/>
</dbReference>